<feature type="region of interest" description="Disordered" evidence="3">
    <location>
        <begin position="2362"/>
        <end position="2385"/>
    </location>
</feature>
<feature type="compositionally biased region" description="Polar residues" evidence="3">
    <location>
        <begin position="73"/>
        <end position="85"/>
    </location>
</feature>
<protein>
    <submittedName>
        <fullName evidence="7">Putative S-layer protein</fullName>
    </submittedName>
</protein>
<feature type="coiled-coil region" evidence="2">
    <location>
        <begin position="2581"/>
        <end position="2636"/>
    </location>
</feature>
<dbReference type="Pfam" id="PF07564">
    <property type="entry name" value="DUF1542"/>
    <property type="match status" value="2"/>
</dbReference>
<comment type="caution">
    <text evidence="7">The sequence shown here is derived from an EMBL/GenBank/DDBJ whole genome shotgun (WGS) entry which is preliminary data.</text>
</comment>
<dbReference type="Pfam" id="PF03217">
    <property type="entry name" value="SlpA"/>
    <property type="match status" value="4"/>
</dbReference>
<dbReference type="STRING" id="303541.JF72_05640"/>
<dbReference type="PATRIC" id="fig|303541.3.peg.717"/>
<evidence type="ECO:0000259" key="4">
    <source>
        <dbReference type="Pfam" id="PF03217"/>
    </source>
</evidence>
<dbReference type="InterPro" id="IPR011439">
    <property type="entry name" value="DUF1542"/>
</dbReference>
<keyword evidence="2" id="KW-0175">Coiled coil</keyword>
<dbReference type="HOGENOM" id="CLU_224545_0_0_9"/>
<dbReference type="InterPro" id="IPR005877">
    <property type="entry name" value="YSIRK_signal_dom"/>
</dbReference>
<dbReference type="Proteomes" id="UP000033682">
    <property type="component" value="Unassembled WGS sequence"/>
</dbReference>
<feature type="domain" description="S-layer protein C-terminal" evidence="4">
    <location>
        <begin position="3333"/>
        <end position="3392"/>
    </location>
</feature>
<feature type="domain" description="S-layer protein C-terminal" evidence="4">
    <location>
        <begin position="3195"/>
        <end position="3249"/>
    </location>
</feature>
<keyword evidence="1" id="KW-0732">Signal</keyword>
<feature type="coiled-coil region" evidence="2">
    <location>
        <begin position="1582"/>
        <end position="1616"/>
    </location>
</feature>
<dbReference type="NCBIfam" id="TIGR01168">
    <property type="entry name" value="YSIRK_signal"/>
    <property type="match status" value="1"/>
</dbReference>
<evidence type="ECO:0000256" key="1">
    <source>
        <dbReference type="ARBA" id="ARBA00022729"/>
    </source>
</evidence>
<evidence type="ECO:0000313" key="7">
    <source>
        <dbReference type="EMBL" id="KJY61285.1"/>
    </source>
</evidence>
<feature type="region of interest" description="Disordered" evidence="3">
    <location>
        <begin position="3079"/>
        <end position="3125"/>
    </location>
</feature>
<feature type="domain" description="S-layer protein C-terminal" evidence="4">
    <location>
        <begin position="3277"/>
        <end position="3332"/>
    </location>
</feature>
<feature type="region of interest" description="Disordered" evidence="3">
    <location>
        <begin position="1431"/>
        <end position="1451"/>
    </location>
</feature>
<evidence type="ECO:0000259" key="6">
    <source>
        <dbReference type="Pfam" id="PF07564"/>
    </source>
</evidence>
<keyword evidence="8" id="KW-1185">Reference proteome</keyword>
<feature type="region of interest" description="Disordered" evidence="3">
    <location>
        <begin position="99"/>
        <end position="191"/>
    </location>
</feature>
<dbReference type="InterPro" id="IPR024968">
    <property type="entry name" value="SlpA_C_lactobacillus"/>
</dbReference>
<feature type="domain" description="DUF1542" evidence="6">
    <location>
        <begin position="1679"/>
        <end position="1751"/>
    </location>
</feature>
<name>A0A0F4LRU9_9LACO</name>
<dbReference type="Pfam" id="PF04650">
    <property type="entry name" value="YSIRK_signal"/>
    <property type="match status" value="1"/>
</dbReference>
<feature type="domain" description="DUF1542" evidence="6">
    <location>
        <begin position="2991"/>
        <end position="3066"/>
    </location>
</feature>
<feature type="compositionally biased region" description="Low complexity" evidence="3">
    <location>
        <begin position="2368"/>
        <end position="2377"/>
    </location>
</feature>
<feature type="compositionally biased region" description="Polar residues" evidence="3">
    <location>
        <begin position="1431"/>
        <end position="1447"/>
    </location>
</feature>
<accession>A0A0F4LRU9</accession>
<feature type="coiled-coil region" evidence="2">
    <location>
        <begin position="1132"/>
        <end position="1159"/>
    </location>
</feature>
<feature type="compositionally biased region" description="Polar residues" evidence="3">
    <location>
        <begin position="126"/>
        <end position="139"/>
    </location>
</feature>
<feature type="compositionally biased region" description="Low complexity" evidence="3">
    <location>
        <begin position="3081"/>
        <end position="3105"/>
    </location>
</feature>
<proteinExistence type="predicted"/>
<feature type="domain" description="YSIRK Gram-positive signal peptide" evidence="5">
    <location>
        <begin position="18"/>
        <end position="43"/>
    </location>
</feature>
<feature type="coiled-coil region" evidence="2">
    <location>
        <begin position="2191"/>
        <end position="2220"/>
    </location>
</feature>
<evidence type="ECO:0000256" key="3">
    <source>
        <dbReference type="SAM" id="MobiDB-lite"/>
    </source>
</evidence>
<sequence>MLGKNNNNERLKKMEMQDKQDHFSIRKLTIGTASVLLGFTFFGLNIQTAKADTVDAAQEVSKKTDSLSTSDSQKANSQDDNTQNANHLVDVSTYSGLSSFLRDGSVPPTTNSSSSTSQTGKTSATNGSDQQNSANQKPGSDTADSKDQTSTGNSDTNQTGETTDTSGKGGTTTKPVDPSDPAAKVPDTAKTTEIKTKDASVAQVHSFTELIAAFQNESISEIDVMNDITDGPENGSQAFYFYGRKMLIKSGGNGNTRFKVDLKGNHLQLNGGSTKDLDITYDNLDLWSADIWGVIMTDDYNKDGHFSKITFNNVNFHGSQMVHCGNNTKIYFTGTNYGEVTHTPYPGITITSGDVQQLFEFTGSNNSIDFSGTFTGKTVGGNVLEMQGSNNVVNIAKNAKVTLSPRIYFPNNSLGSNAAEHTGLPLAIAMLGNNETVNVDGELNIIVGSDHYNGTNDNDQSSAILINDGNSVFNINSDAKVNITTNGDIANNWWNRNLIYDGGNFNILPRGSLNINGSNMGDYSGTLVLIKGTANIENGGFNIVLGQPDPSGKYVNGGTGQILLVDVQGGKLVVNNPTSLILNAQGNTNPNTSIIGTMPITLTNVRQQFDLSSTQSGLGKVTLPPFHVLTVRKTDSTIAVDNIELLNGQEKLTADRLAEIKAQAAKANISLDKLPADVQTSLADGIKNGWTYDQIFSDIIQKAFNNRNNFGYNNISFVPANPSGFLDIDPGKVQITRNADGSQTISGDPGSVINYNSAVDGPDLDSQNLKNPFSLILPIATKAYIMANLIDSMGRKTAWTPKDQNGKNLIDNPYAQTKDTIRDSSNSSLNPLPTQYAAIINDDGSFSFTIPADQTIKFDKGYSVELAPNANFVSYDPSSVATGRRPIIKNLDILTLSDAQDQAAKAITDAISDAKIHRPNNLSETQVNDFNSQLDKIATAASKTVNADNEKTSVYASSSNTLTEINNRKNAALDAIKNIVSQAQSSSTIETSRDSAITNLNNEATLQSKRFPTMVDAINAARDKAINTVKAFQADKDITEAMKNGINAIDQAAYGYKKSIETDLKQKIDQVYVDTYKLANDPNLSKEEKDEVLKLTGRLSRAQAIAQPEGDIEKDLDQVSVDGHQKEAQGIIDQVNKTIQALKDLQAVAQDEIKNHADKTAEIKDSYNKAVHNIITGDDPDGSKGKESIKDINADQEASKINAAAEAAKKRVQNSGISSDQQTPLLDAIDQAAQVATAKPGSSMYDKQKSIYGTADNTVISQREAAAQTIFDQNAAKAEIWGYATDNENSLGIASNSDIEKTVNDGLTNVDKASDSATVSATEEATKRSILRQLSKIKLAKTESDIETQLRSLPGLSANDIDDSVAAAKKLLDNSTTPLGYDQRIDQADSLTAIDSARNDGITALNNLLLSAKAKGERNNSLADAIKQIRQDQTNADQQIDQTSNLTDEQKKEYHDQISKVAEDSIDALNKVDSSKIAETVTNAKSSIENIVSDARGTANKEVEEARTKATQDIDTAVNDAKTKIESIDDSQLSPSNKKYYEDQIDQDAQAAKAKITSAQNVSDINSAKQEGQNNILKDLGAAQITATRAQAISRLQQAKAKAKDALAKAQQNEQLDPATVQAKRDQIDAGYDQAIQAITNDHTVTDINDDAQKGVDAIDSVINSLSSDINAQALEKQRKAAIEKLKGARDDANSQITNDPNLGVTEKNDYYNQITNAFNQAQTAIQGASKDDIDTALTKGKNDLANILASANLQSAKDQALATLMAERNKVKEQIGNMDQITSANKADLRAKVDAIYNIGVNGINNKTTTTNGQLNEIVQNGKSLIDNVISDVNVNKILNKQKLDDYAQKAVERISNSSDITNDTKTTTINNITAARDNAKSVVDSTDAISDANTAEKKGESAIDAAEATGNGFNASKTDIKNSIANAANSAKNRLSDIYSKLSTDQRNEVKDKFNDAINQLGTTPTDANSKIDATTNKDQLTGIYQDTLNKINDVESAAKLASDKVIAKDLIQKTALEARDKLHDSRDQNAVFEVADLGLKDIDATNDSDTVEKIKNNTLQGISNVITNANKSDADDIRNQRDQAIKELDKALGKGSTDTGVLPEINGLPSLTSDQLAKFKQQAQDAYNHAVASVNGALAENIDTEKNAGLNNIYQALADAKLQSVKNKANSFLDEYAKGAIQNDPRDADMINSERDKAKAKVDKAKNQDDVQKAQDEGHDIMKGIIDTVNDKNMNAAKDSAKNDLADSIGKLQQQIDQDLANKKLGQDQYNDLKNKLDQVRQSGESRINSTVNKDQLADAKNQNNVDLDKANNEIIKAESVNNALTKLQDAVNKANESADKIAKDNPSLADQMRDRIKSERDKAAQNIQAAQNNSTDANSAMNQAAQDGNDAITGLTQRFEEKNKQINTLKEYAEAAKAKLPSLGLDPTEISKNEAAINDAMQKGVSDLYGADDNAKLDQVEKAGEAAIDQAGIPANLLSEKNKQISAIDKYVKDKGSIGQVASHLTDQQKADLQDQLNQLVQKTKDEISKVTLPSSPTTTDLENAKQKLQTIEKGLDKDGHANNLGEAGINQLYQTAQNKEEIYQIKQNAINNLLEQKTEADKKLEDSGLVNSDLQKQKQKLQDIYDQSKAKINAVPTTDKNGNDRSTDDIKKDIDQIVNNATQGYSDSDSGSHVPGFTDVEKDTDLAAAKAKAEDILQRKYSTTHNIIGLSQLTADQKKALNKIVDDLYANEKASIEQQTDINKVPTDENQIGTKLTDTYQNTSEWFDYNQTNALKGAGNEITGLEAGYNKLTEEQKANPAYQRNIQAIQDAIDAIKHSTNIGSTTQSYSNGINAYNELMAKEEVKDMFNKAKDKLNDIDSLLPPDRDHFKNRLDGIHGSVDNVLTQDAQADASYESIANQMNHDIDMTRQAIDQLMQQALYTVKSSANRDIEAEYKGAVAQNQKYFGDSAWIYSTNSEHDKYKYISGNSYDEVSNNRITGIREIAKAAVSDAATNAKKKIDNNKVKHENGDNYTDDEKAAIKTEIDRLLADAQKKIDQNNTLTDVDGKRDDGIEAINKASSDSTVIDKIIKDSANNNNNNTNNDGGNSTSNGNGDTTSTPANPAKKPTTDKGNDVANDLGESTNVTLMHNAYLYDNSGKRANKVTLGAGSILSTYGTVTIAGNEYYVLIDTHDNNKKYYVAVGNGLAIEQKLKHNAYVYNKFGQRVKKAGVLKKGSIVKTYGDSVKLRGEKYFIIDKNRYVKATNVAVIVSNQSAKVEAISANGPKEESETTIEKTLMHNAYLYDENGHRANQLIYLAGSIISVTGQKAISGSNYYILQNGLLVNAGNIDGKNLKLRHNAYLYSKYGNRLGKKVLRKNHSISTYGDPISIKNKKYYIVAQNKYVKKANF</sequence>
<organism evidence="7 8">
    <name type="scientific">Lactobacillus apis</name>
    <dbReference type="NCBI Taxonomy" id="303541"/>
    <lineage>
        <taxon>Bacteria</taxon>
        <taxon>Bacillati</taxon>
        <taxon>Bacillota</taxon>
        <taxon>Bacilli</taxon>
        <taxon>Lactobacillales</taxon>
        <taxon>Lactobacillaceae</taxon>
        <taxon>Lactobacillus</taxon>
    </lineage>
</organism>
<feature type="compositionally biased region" description="Polar residues" evidence="3">
    <location>
        <begin position="148"/>
        <end position="158"/>
    </location>
</feature>
<evidence type="ECO:0000259" key="5">
    <source>
        <dbReference type="Pfam" id="PF04650"/>
    </source>
</evidence>
<evidence type="ECO:0000313" key="8">
    <source>
        <dbReference type="Proteomes" id="UP000033682"/>
    </source>
</evidence>
<gene>
    <name evidence="7" type="ORF">JF72_05640</name>
</gene>
<feature type="domain" description="S-layer protein C-terminal" evidence="4">
    <location>
        <begin position="3128"/>
        <end position="3174"/>
    </location>
</feature>
<evidence type="ECO:0000256" key="2">
    <source>
        <dbReference type="SAM" id="Coils"/>
    </source>
</evidence>
<feature type="compositionally biased region" description="Basic and acidic residues" evidence="3">
    <location>
        <begin position="2646"/>
        <end position="2656"/>
    </location>
</feature>
<reference evidence="7 8" key="1">
    <citation type="submission" date="2015-01" db="EMBL/GenBank/DDBJ databases">
        <title>Comparative genomics of the lactic acid bacteria isolated from the honey bee gut.</title>
        <authorList>
            <person name="Ellegaard K.M."/>
            <person name="Tamarit D."/>
            <person name="Javelind E."/>
            <person name="Olofsson T."/>
            <person name="Andersson S.G."/>
            <person name="Vasquez A."/>
        </authorList>
    </citation>
    <scope>NUCLEOTIDE SEQUENCE [LARGE SCALE GENOMIC DNA]</scope>
    <source>
        <strain evidence="7 8">Hma11</strain>
    </source>
</reference>
<dbReference type="RefSeq" id="WP_046306673.1">
    <property type="nucleotide sequence ID" value="NZ_KQ034000.1"/>
</dbReference>
<feature type="compositionally biased region" description="Low complexity" evidence="3">
    <location>
        <begin position="109"/>
        <end position="125"/>
    </location>
</feature>
<feature type="region of interest" description="Disordered" evidence="3">
    <location>
        <begin position="60"/>
        <end position="85"/>
    </location>
</feature>
<dbReference type="EMBL" id="JXLG01000005">
    <property type="protein sequence ID" value="KJY61285.1"/>
    <property type="molecule type" value="Genomic_DNA"/>
</dbReference>
<feature type="region of interest" description="Disordered" evidence="3">
    <location>
        <begin position="2637"/>
        <end position="2656"/>
    </location>
</feature>